<name>A0ACB0ZCS9_MELEN</name>
<dbReference type="EMBL" id="CAVMJV010000031">
    <property type="protein sequence ID" value="CAK5076797.1"/>
    <property type="molecule type" value="Genomic_DNA"/>
</dbReference>
<comment type="caution">
    <text evidence="1">The sequence shown here is derived from an EMBL/GenBank/DDBJ whole genome shotgun (WGS) entry which is preliminary data.</text>
</comment>
<protein>
    <submittedName>
        <fullName evidence="1">Uncharacterized protein</fullName>
    </submittedName>
</protein>
<organism evidence="1 2">
    <name type="scientific">Meloidogyne enterolobii</name>
    <name type="common">Root-knot nematode worm</name>
    <name type="synonym">Meloidogyne mayaguensis</name>
    <dbReference type="NCBI Taxonomy" id="390850"/>
    <lineage>
        <taxon>Eukaryota</taxon>
        <taxon>Metazoa</taxon>
        <taxon>Ecdysozoa</taxon>
        <taxon>Nematoda</taxon>
        <taxon>Chromadorea</taxon>
        <taxon>Rhabditida</taxon>
        <taxon>Tylenchina</taxon>
        <taxon>Tylenchomorpha</taxon>
        <taxon>Tylenchoidea</taxon>
        <taxon>Meloidogynidae</taxon>
        <taxon>Meloidogyninae</taxon>
        <taxon>Meloidogyne</taxon>
    </lineage>
</organism>
<keyword evidence="2" id="KW-1185">Reference proteome</keyword>
<evidence type="ECO:0000313" key="2">
    <source>
        <dbReference type="Proteomes" id="UP001497535"/>
    </source>
</evidence>
<dbReference type="Proteomes" id="UP001497535">
    <property type="component" value="Unassembled WGS sequence"/>
</dbReference>
<evidence type="ECO:0000313" key="1">
    <source>
        <dbReference type="EMBL" id="CAK5076797.1"/>
    </source>
</evidence>
<reference evidence="1" key="1">
    <citation type="submission" date="2023-11" db="EMBL/GenBank/DDBJ databases">
        <authorList>
            <person name="Poullet M."/>
        </authorList>
    </citation>
    <scope>NUCLEOTIDE SEQUENCE</scope>
    <source>
        <strain evidence="1">E1834</strain>
    </source>
</reference>
<accession>A0ACB0ZCS9</accession>
<proteinExistence type="predicted"/>
<gene>
    <name evidence="1" type="ORF">MENTE1834_LOCUS23673</name>
</gene>
<sequence length="133" mass="15605">MKRFLPAVSGYAPIQRFEKPTPKIYYAPEWRLDKSGRRDGNLDKYSPMNNYGVTPEKWEYLNKVVWPPNYVVPETGKPKAREVFHVKESVHLHPKKFVKNFLLRIGPRHVRQNLGERGGMSGIGLVYHYFFSQ</sequence>